<organism evidence="1 2">
    <name type="scientific">Planctopirus limnophila (strain ATCC 43296 / DSM 3776 / IFAM 1008 / Mu 290)</name>
    <name type="common">Planctomyces limnophilus</name>
    <dbReference type="NCBI Taxonomy" id="521674"/>
    <lineage>
        <taxon>Bacteria</taxon>
        <taxon>Pseudomonadati</taxon>
        <taxon>Planctomycetota</taxon>
        <taxon>Planctomycetia</taxon>
        <taxon>Planctomycetales</taxon>
        <taxon>Planctomycetaceae</taxon>
        <taxon>Planctopirus</taxon>
    </lineage>
</organism>
<dbReference type="RefSeq" id="WP_013109445.1">
    <property type="nucleotide sequence ID" value="NC_014148.1"/>
</dbReference>
<dbReference type="KEGG" id="plm:Plim_1179"/>
<dbReference type="OrthoDB" id="288736at2"/>
<evidence type="ECO:0000313" key="1">
    <source>
        <dbReference type="EMBL" id="ADG67014.1"/>
    </source>
</evidence>
<dbReference type="HOGENOM" id="CLU_1633852_0_0_0"/>
<protein>
    <submittedName>
        <fullName evidence="1">Uncharacterized protein</fullName>
    </submittedName>
</protein>
<evidence type="ECO:0000313" key="2">
    <source>
        <dbReference type="Proteomes" id="UP000002220"/>
    </source>
</evidence>
<sequence>MPRFALLEHDWPENHGDFLLEVPGLKSRDGLELCWTWRFPGDRKAWETLFRQGGLFEAERNTDHRAHYLDYQGAVTPAADGTSRGFVTIVFQGEFQWTDPFEFSPLEGPPVLPDFLQIAFQDHLGKQQIAGQMQLLNSASGWKITILPETNSKAFKADSVHS</sequence>
<dbReference type="AlphaFoldDB" id="D5SU29"/>
<gene>
    <name evidence="1" type="ordered locus">Plim_1179</name>
</gene>
<dbReference type="STRING" id="521674.Plim_1179"/>
<dbReference type="Proteomes" id="UP000002220">
    <property type="component" value="Chromosome"/>
</dbReference>
<name>D5SU29_PLAL2</name>
<dbReference type="EMBL" id="CP001744">
    <property type="protein sequence ID" value="ADG67014.1"/>
    <property type="molecule type" value="Genomic_DNA"/>
</dbReference>
<accession>D5SU29</accession>
<reference evidence="1 2" key="1">
    <citation type="journal article" date="2010" name="Stand. Genomic Sci.">
        <title>Complete genome sequence of Planctomyces limnophilus type strain (Mu 290).</title>
        <authorList>
            <person name="Labutti K."/>
            <person name="Sikorski J."/>
            <person name="Schneider S."/>
            <person name="Nolan M."/>
            <person name="Lucas S."/>
            <person name="Glavina Del Rio T."/>
            <person name="Tice H."/>
            <person name="Cheng J.F."/>
            <person name="Goodwin L."/>
            <person name="Pitluck S."/>
            <person name="Liolios K."/>
            <person name="Ivanova N."/>
            <person name="Mavromatis K."/>
            <person name="Mikhailova N."/>
            <person name="Pati A."/>
            <person name="Chen A."/>
            <person name="Palaniappan K."/>
            <person name="Land M."/>
            <person name="Hauser L."/>
            <person name="Chang Y.J."/>
            <person name="Jeffries C.D."/>
            <person name="Tindall B.J."/>
            <person name="Rohde M."/>
            <person name="Goker M."/>
            <person name="Woyke T."/>
            <person name="Bristow J."/>
            <person name="Eisen J.A."/>
            <person name="Markowitz V."/>
            <person name="Hugenholtz P."/>
            <person name="Kyrpides N.C."/>
            <person name="Klenk H.P."/>
            <person name="Lapidus A."/>
        </authorList>
    </citation>
    <scope>NUCLEOTIDE SEQUENCE [LARGE SCALE GENOMIC DNA]</scope>
    <source>
        <strain evidence="2">ATCC 43296 / DSM 3776 / IFAM 1008 / 290</strain>
    </source>
</reference>
<keyword evidence="2" id="KW-1185">Reference proteome</keyword>
<proteinExistence type="predicted"/>